<sequence length="213" mass="24407">MLSKEIAHALILIFTIVLTFILPKTNLAQYDLQISAGLFILLYLAKKFIISKNIYSRLIESVIFTLIIMGIVNSTGGLTSPFFFLIYFLLFSLTLILEPIISITTTITLIIFFLLSLPASQDFRTLMPIISLAFITPFAMFMGSEKIKNEKLKVKSEKTKEETFLFLSLLIKNHLKNIREAAQNFVGDHQLEIIKKSTTRMEKLIEKFEESRD</sequence>
<name>A0A0G0B0Q7_9BACT</name>
<feature type="transmembrane region" description="Helical" evidence="1">
    <location>
        <begin position="62"/>
        <end position="88"/>
    </location>
</feature>
<dbReference type="EMBL" id="LBPR01000003">
    <property type="protein sequence ID" value="KKP62909.1"/>
    <property type="molecule type" value="Genomic_DNA"/>
</dbReference>
<keyword evidence="1" id="KW-1133">Transmembrane helix</keyword>
<protein>
    <submittedName>
        <fullName evidence="2">Uncharacterized protein</fullName>
    </submittedName>
</protein>
<evidence type="ECO:0000313" key="3">
    <source>
        <dbReference type="Proteomes" id="UP000034004"/>
    </source>
</evidence>
<comment type="caution">
    <text evidence="2">The sequence shown here is derived from an EMBL/GenBank/DDBJ whole genome shotgun (WGS) entry which is preliminary data.</text>
</comment>
<evidence type="ECO:0000313" key="2">
    <source>
        <dbReference type="EMBL" id="KKP62909.1"/>
    </source>
</evidence>
<reference evidence="2 3" key="1">
    <citation type="journal article" date="2015" name="Nature">
        <title>rRNA introns, odd ribosomes, and small enigmatic genomes across a large radiation of phyla.</title>
        <authorList>
            <person name="Brown C.T."/>
            <person name="Hug L.A."/>
            <person name="Thomas B.C."/>
            <person name="Sharon I."/>
            <person name="Castelle C.J."/>
            <person name="Singh A."/>
            <person name="Wilkins M.J."/>
            <person name="Williams K.H."/>
            <person name="Banfield J.F."/>
        </authorList>
    </citation>
    <scope>NUCLEOTIDE SEQUENCE [LARGE SCALE GENOMIC DNA]</scope>
</reference>
<gene>
    <name evidence="2" type="ORF">UR56_C0003G0016</name>
</gene>
<feature type="transmembrane region" description="Helical" evidence="1">
    <location>
        <begin position="30"/>
        <end position="50"/>
    </location>
</feature>
<keyword evidence="1" id="KW-0812">Transmembrane</keyword>
<organism evidence="2 3">
    <name type="scientific">Candidatus Roizmanbacteria bacterium GW2011_GWC2_34_23</name>
    <dbReference type="NCBI Taxonomy" id="1618484"/>
    <lineage>
        <taxon>Bacteria</taxon>
        <taxon>Candidatus Roizmaniibacteriota</taxon>
    </lineage>
</organism>
<dbReference type="Proteomes" id="UP000034004">
    <property type="component" value="Unassembled WGS sequence"/>
</dbReference>
<dbReference type="STRING" id="1618484.UR56_C0003G0016"/>
<feature type="transmembrane region" description="Helical" evidence="1">
    <location>
        <begin position="6"/>
        <end position="23"/>
    </location>
</feature>
<accession>A0A0G0B0Q7</accession>
<evidence type="ECO:0000256" key="1">
    <source>
        <dbReference type="SAM" id="Phobius"/>
    </source>
</evidence>
<feature type="transmembrane region" description="Helical" evidence="1">
    <location>
        <begin position="100"/>
        <end position="119"/>
    </location>
</feature>
<proteinExistence type="predicted"/>
<dbReference type="AlphaFoldDB" id="A0A0G0B0Q7"/>
<keyword evidence="1" id="KW-0472">Membrane</keyword>